<comment type="caution">
    <text evidence="3">The sequence shown here is derived from an EMBL/GenBank/DDBJ whole genome shotgun (WGS) entry which is preliminary data.</text>
</comment>
<name>A0A9W6QAZ1_9ACTN</name>
<keyword evidence="1" id="KW-0175">Coiled coil</keyword>
<dbReference type="Proteomes" id="UP001165041">
    <property type="component" value="Unassembled WGS sequence"/>
</dbReference>
<protein>
    <recommendedName>
        <fullName evidence="5">Conjugal transfer protein TraB</fullName>
    </recommendedName>
</protein>
<dbReference type="RefSeq" id="WP_285739317.1">
    <property type="nucleotide sequence ID" value="NZ_BSSA01000027.1"/>
</dbReference>
<evidence type="ECO:0000313" key="3">
    <source>
        <dbReference type="EMBL" id="GLW73680.1"/>
    </source>
</evidence>
<dbReference type="AlphaFoldDB" id="A0A9W6QAZ1"/>
<accession>A0A9W6QAZ1</accession>
<feature type="region of interest" description="Disordered" evidence="2">
    <location>
        <begin position="1"/>
        <end position="40"/>
    </location>
</feature>
<evidence type="ECO:0000313" key="4">
    <source>
        <dbReference type="Proteomes" id="UP001165041"/>
    </source>
</evidence>
<gene>
    <name evidence="3" type="ORF">Kpho02_59790</name>
</gene>
<evidence type="ECO:0000256" key="1">
    <source>
        <dbReference type="SAM" id="Coils"/>
    </source>
</evidence>
<dbReference type="EMBL" id="BSSA01000027">
    <property type="protein sequence ID" value="GLW73680.1"/>
    <property type="molecule type" value="Genomic_DNA"/>
</dbReference>
<organism evidence="3 4">
    <name type="scientific">Kitasatospora phosalacinea</name>
    <dbReference type="NCBI Taxonomy" id="2065"/>
    <lineage>
        <taxon>Bacteria</taxon>
        <taxon>Bacillati</taxon>
        <taxon>Actinomycetota</taxon>
        <taxon>Actinomycetes</taxon>
        <taxon>Kitasatosporales</taxon>
        <taxon>Streptomycetaceae</taxon>
        <taxon>Kitasatospora</taxon>
    </lineage>
</organism>
<sequence length="154" mass="16639">MSEQSSNLPAVPAAKTAAVYTGRRRRPRPGADDSSGSDYEAVQHTLKVFSEAMQQAVKELEGLDKKCSRTADEASTLAGNLADADVDGQFVAMTQDVAKEQASAAKAVHQMLEHAQQAASAAVAVQRAHARMYGPLHRVRKGRKYRTPKPGFFQ</sequence>
<reference evidence="3" key="1">
    <citation type="submission" date="2023-02" db="EMBL/GenBank/DDBJ databases">
        <title>Kitasatospora phosalacinea NBRC 14627.</title>
        <authorList>
            <person name="Ichikawa N."/>
            <person name="Sato H."/>
            <person name="Tonouchi N."/>
        </authorList>
    </citation>
    <scope>NUCLEOTIDE SEQUENCE</scope>
    <source>
        <strain evidence="3">NBRC 14627</strain>
    </source>
</reference>
<feature type="coiled-coil region" evidence="1">
    <location>
        <begin position="46"/>
        <end position="73"/>
    </location>
</feature>
<evidence type="ECO:0008006" key="5">
    <source>
        <dbReference type="Google" id="ProtNLM"/>
    </source>
</evidence>
<proteinExistence type="predicted"/>
<evidence type="ECO:0000256" key="2">
    <source>
        <dbReference type="SAM" id="MobiDB-lite"/>
    </source>
</evidence>